<evidence type="ECO:0000256" key="1">
    <source>
        <dbReference type="SAM" id="Phobius"/>
    </source>
</evidence>
<dbReference type="CDD" id="cd00038">
    <property type="entry name" value="CAP_ED"/>
    <property type="match status" value="1"/>
</dbReference>
<organism evidence="3 4">
    <name type="scientific">Pyrocoelia pectoralis</name>
    <dbReference type="NCBI Taxonomy" id="417401"/>
    <lineage>
        <taxon>Eukaryota</taxon>
        <taxon>Metazoa</taxon>
        <taxon>Ecdysozoa</taxon>
        <taxon>Arthropoda</taxon>
        <taxon>Hexapoda</taxon>
        <taxon>Insecta</taxon>
        <taxon>Pterygota</taxon>
        <taxon>Neoptera</taxon>
        <taxon>Endopterygota</taxon>
        <taxon>Coleoptera</taxon>
        <taxon>Polyphaga</taxon>
        <taxon>Elateriformia</taxon>
        <taxon>Elateroidea</taxon>
        <taxon>Lampyridae</taxon>
        <taxon>Lampyrinae</taxon>
        <taxon>Pyrocoelia</taxon>
    </lineage>
</organism>
<dbReference type="SUPFAM" id="SSF81324">
    <property type="entry name" value="Voltage-gated potassium channels"/>
    <property type="match status" value="1"/>
</dbReference>
<feature type="transmembrane region" description="Helical" evidence="1">
    <location>
        <begin position="128"/>
        <end position="147"/>
    </location>
</feature>
<dbReference type="PANTHER" id="PTHR45689:SF14">
    <property type="entry name" value="CYCLIC NUCLEOTIDE-GATED CATION CHANNEL SUBUNIT A-LIKE PROTEIN"/>
    <property type="match status" value="1"/>
</dbReference>
<dbReference type="SUPFAM" id="SSF51206">
    <property type="entry name" value="cAMP-binding domain-like"/>
    <property type="match status" value="1"/>
</dbReference>
<dbReference type="InterPro" id="IPR000595">
    <property type="entry name" value="cNMP-bd_dom"/>
</dbReference>
<keyword evidence="1" id="KW-1133">Transmembrane helix</keyword>
<evidence type="ECO:0000259" key="2">
    <source>
        <dbReference type="PROSITE" id="PS50042"/>
    </source>
</evidence>
<dbReference type="InterPro" id="IPR018490">
    <property type="entry name" value="cNMP-bd_dom_sf"/>
</dbReference>
<name>A0AAN7VF83_9COLE</name>
<feature type="transmembrane region" description="Helical" evidence="1">
    <location>
        <begin position="325"/>
        <end position="349"/>
    </location>
</feature>
<keyword evidence="1" id="KW-0472">Membrane</keyword>
<gene>
    <name evidence="3" type="ORF">RI129_002067</name>
</gene>
<keyword evidence="4" id="KW-1185">Reference proteome</keyword>
<dbReference type="Proteomes" id="UP001329430">
    <property type="component" value="Chromosome 2"/>
</dbReference>
<comment type="caution">
    <text evidence="3">The sequence shown here is derived from an EMBL/GenBank/DDBJ whole genome shotgun (WGS) entry which is preliminary data.</text>
</comment>
<evidence type="ECO:0000313" key="3">
    <source>
        <dbReference type="EMBL" id="KAK5647175.1"/>
    </source>
</evidence>
<keyword evidence="1" id="KW-0812">Transmembrane</keyword>
<dbReference type="SMART" id="SM00100">
    <property type="entry name" value="cNMP"/>
    <property type="match status" value="1"/>
</dbReference>
<dbReference type="InterPro" id="IPR051413">
    <property type="entry name" value="K/Na_HCN_channel"/>
</dbReference>
<accession>A0AAN7VF83</accession>
<feature type="domain" description="Cyclic nucleotide-binding" evidence="2">
    <location>
        <begin position="427"/>
        <end position="523"/>
    </location>
</feature>
<protein>
    <recommendedName>
        <fullName evidence="2">Cyclic nucleotide-binding domain-containing protein</fullName>
    </recommendedName>
</protein>
<dbReference type="InterPro" id="IPR014710">
    <property type="entry name" value="RmlC-like_jellyroll"/>
</dbReference>
<dbReference type="PANTHER" id="PTHR45689">
    <property type="entry name" value="I[[H]] CHANNEL, ISOFORM E"/>
    <property type="match status" value="1"/>
</dbReference>
<dbReference type="Gene3D" id="1.10.287.70">
    <property type="match status" value="1"/>
</dbReference>
<proteinExistence type="predicted"/>
<sequence length="580" mass="68171">MEEVGENKHNCELTSTLDGGLPKLRPGAGFFEKWKRKLQKQLVVSTRHPDCKFYFKSNAAITSEKKRQIRNSPYSIHPFSNVALFREVIMSLVWFFEFYTDPFFSAFYKPMSFKEDIWHHLNLFNIDLVLEICLLLNIVMCFFVGVMEEQTKKVELERKKIAIHYLSTFFIFDFVGTLPFIIVMEMMIKMISGDDKGRFPGFYTISYLVRVFRFARIKTAIRYFGRITSACGMSDVVHELLSLTIKSFFLVHWCACYNFLIQRALFHGVKYKFDESSWIHRSNISMYALQIDVPNAYFQSLRVTFCHFYGISMKGIVKEEPVDHIVFSIVMIVGYFFLAYLPARIFLIVKATYASQSKYEELLHEFVEYGNKKGVPVKMKNRVFEYLEHTYQKRYFQEKIILNTLSDRLRAELLLQDFKRLVEKVQMFQAFSKSTVGMLISHLRREVFLKNDIVFKLGPQCDAVRFISHGTVAFILENGMEIAHLHDGDIVGLLGLIINFDHCVGSVVALENCEMYRIDKQDLDYCIEQDETIYHVFFNMAKEKYRGLVTFLRDSSDKEESITRQLRKGKILEHQFHTRK</sequence>
<dbReference type="GO" id="GO:0035725">
    <property type="term" value="P:sodium ion transmembrane transport"/>
    <property type="evidence" value="ECO:0007669"/>
    <property type="project" value="TreeGrafter"/>
</dbReference>
<dbReference type="EMBL" id="JAVRBK010000002">
    <property type="protein sequence ID" value="KAK5647175.1"/>
    <property type="molecule type" value="Genomic_DNA"/>
</dbReference>
<dbReference type="GO" id="GO:0003254">
    <property type="term" value="P:regulation of membrane depolarization"/>
    <property type="evidence" value="ECO:0007669"/>
    <property type="project" value="TreeGrafter"/>
</dbReference>
<dbReference type="PROSITE" id="PS50042">
    <property type="entry name" value="CNMP_BINDING_3"/>
    <property type="match status" value="1"/>
</dbReference>
<evidence type="ECO:0000313" key="4">
    <source>
        <dbReference type="Proteomes" id="UP001329430"/>
    </source>
</evidence>
<dbReference type="GO" id="GO:0005249">
    <property type="term" value="F:voltage-gated potassium channel activity"/>
    <property type="evidence" value="ECO:0007669"/>
    <property type="project" value="TreeGrafter"/>
</dbReference>
<reference evidence="3 4" key="1">
    <citation type="journal article" date="2024" name="Insects">
        <title>An Improved Chromosome-Level Genome Assembly of the Firefly Pyrocoelia pectoralis.</title>
        <authorList>
            <person name="Fu X."/>
            <person name="Meyer-Rochow V.B."/>
            <person name="Ballantyne L."/>
            <person name="Zhu X."/>
        </authorList>
    </citation>
    <scope>NUCLEOTIDE SEQUENCE [LARGE SCALE GENOMIC DNA]</scope>
    <source>
        <strain evidence="3">XCY_ONT2</strain>
    </source>
</reference>
<dbReference type="Pfam" id="PF00027">
    <property type="entry name" value="cNMP_binding"/>
    <property type="match status" value="1"/>
</dbReference>
<dbReference type="AlphaFoldDB" id="A0AAN7VF83"/>
<dbReference type="GO" id="GO:0098855">
    <property type="term" value="C:HCN channel complex"/>
    <property type="evidence" value="ECO:0007669"/>
    <property type="project" value="TreeGrafter"/>
</dbReference>
<dbReference type="Gene3D" id="1.10.287.630">
    <property type="entry name" value="Helix hairpin bin"/>
    <property type="match status" value="1"/>
</dbReference>
<feature type="transmembrane region" description="Helical" evidence="1">
    <location>
        <begin position="168"/>
        <end position="191"/>
    </location>
</feature>
<dbReference type="Gene3D" id="2.60.120.10">
    <property type="entry name" value="Jelly Rolls"/>
    <property type="match status" value="1"/>
</dbReference>